<dbReference type="PANTHER" id="PTHR22934">
    <property type="entry name" value="PROTEIN ESC1/WETA-RELATED"/>
    <property type="match status" value="1"/>
</dbReference>
<dbReference type="VEuPathDB" id="FungiDB:MFRU_001g00190"/>
<keyword evidence="4" id="KW-1185">Reference proteome</keyword>
<feature type="domain" description="BHLH" evidence="2">
    <location>
        <begin position="245"/>
        <end position="296"/>
    </location>
</feature>
<name>A0A5M9JYE0_MONFR</name>
<dbReference type="EMBL" id="VICG01000003">
    <property type="protein sequence ID" value="KAA8574241.1"/>
    <property type="molecule type" value="Genomic_DNA"/>
</dbReference>
<feature type="compositionally biased region" description="Polar residues" evidence="1">
    <location>
        <begin position="23"/>
        <end position="39"/>
    </location>
</feature>
<feature type="compositionally biased region" description="Low complexity" evidence="1">
    <location>
        <begin position="78"/>
        <end position="90"/>
    </location>
</feature>
<dbReference type="Pfam" id="PF00010">
    <property type="entry name" value="HLH"/>
    <property type="match status" value="1"/>
</dbReference>
<dbReference type="SUPFAM" id="SSF47459">
    <property type="entry name" value="HLH, helix-loop-helix DNA-binding domain"/>
    <property type="match status" value="1"/>
</dbReference>
<organism evidence="3 4">
    <name type="scientific">Monilinia fructicola</name>
    <name type="common">Brown rot fungus</name>
    <name type="synonym">Ciboria fructicola</name>
    <dbReference type="NCBI Taxonomy" id="38448"/>
    <lineage>
        <taxon>Eukaryota</taxon>
        <taxon>Fungi</taxon>
        <taxon>Dikarya</taxon>
        <taxon>Ascomycota</taxon>
        <taxon>Pezizomycotina</taxon>
        <taxon>Leotiomycetes</taxon>
        <taxon>Helotiales</taxon>
        <taxon>Sclerotiniaceae</taxon>
        <taxon>Monilinia</taxon>
    </lineage>
</organism>
<accession>A0A5M9JYE0</accession>
<dbReference type="PROSITE" id="PS50888">
    <property type="entry name" value="BHLH"/>
    <property type="match status" value="1"/>
</dbReference>
<dbReference type="InterPro" id="IPR011598">
    <property type="entry name" value="bHLH_dom"/>
</dbReference>
<protein>
    <recommendedName>
        <fullName evidence="2">BHLH domain-containing protein</fullName>
    </recommendedName>
</protein>
<feature type="region of interest" description="Disordered" evidence="1">
    <location>
        <begin position="1"/>
        <end position="134"/>
    </location>
</feature>
<dbReference type="GO" id="GO:0046983">
    <property type="term" value="F:protein dimerization activity"/>
    <property type="evidence" value="ECO:0007669"/>
    <property type="project" value="InterPro"/>
</dbReference>
<gene>
    <name evidence="3" type="ORF">EYC84_005742</name>
</gene>
<evidence type="ECO:0000259" key="2">
    <source>
        <dbReference type="PROSITE" id="PS50888"/>
    </source>
</evidence>
<evidence type="ECO:0000313" key="3">
    <source>
        <dbReference type="EMBL" id="KAA8574241.1"/>
    </source>
</evidence>
<proteinExistence type="predicted"/>
<evidence type="ECO:0000256" key="1">
    <source>
        <dbReference type="SAM" id="MobiDB-lite"/>
    </source>
</evidence>
<dbReference type="InterPro" id="IPR036638">
    <property type="entry name" value="HLH_DNA-bd_sf"/>
</dbReference>
<sequence length="315" mass="34742">MSSTSGSMSVASMVSPSSEQSMANQLNSMASQLHRQSYGSGLGALSLNGDSRRESVDSRLGNGLQELRLNSPYASNNQSTTSIQSTLQQQRNPGNTADRLSNPRFSNSYQPQRLPEPMSPRSTIPKTAPTITGPAMGNIARAAEPTKGQAWAFPEEIVERIPSSSNSRHREDSQSISRVGTSFLNLDSRRSSMADSVASNYPEHHPSSKMYLITITLCKIVKVTELQNDDPESANNGQPYSRTPELRISHKLAERKRRTEMKELFENLRDLMPQERGSKASKWEILTKAIAEHNAQAKLIEELQKETIQSPIGNG</sequence>
<dbReference type="InterPro" id="IPR040112">
    <property type="entry name" value="WetA"/>
</dbReference>
<evidence type="ECO:0000313" key="4">
    <source>
        <dbReference type="Proteomes" id="UP000322873"/>
    </source>
</evidence>
<reference evidence="3 4" key="1">
    <citation type="submission" date="2019-06" db="EMBL/GenBank/DDBJ databases">
        <title>Genome Sequence of the Brown Rot Fungal Pathogen Monilinia fructicola.</title>
        <authorList>
            <person name="De Miccolis Angelini R.M."/>
            <person name="Landi L."/>
            <person name="Abate D."/>
            <person name="Pollastro S."/>
            <person name="Romanazzi G."/>
            <person name="Faretra F."/>
        </authorList>
    </citation>
    <scope>NUCLEOTIDE SEQUENCE [LARGE SCALE GENOMIC DNA]</scope>
    <source>
        <strain evidence="3 4">Mfrc123</strain>
    </source>
</reference>
<dbReference type="Gene3D" id="4.10.280.10">
    <property type="entry name" value="Helix-loop-helix DNA-binding domain"/>
    <property type="match status" value="1"/>
</dbReference>
<dbReference type="AlphaFoldDB" id="A0A5M9JYE0"/>
<feature type="compositionally biased region" description="Low complexity" evidence="1">
    <location>
        <begin position="1"/>
        <end position="22"/>
    </location>
</feature>
<feature type="compositionally biased region" description="Polar residues" evidence="1">
    <location>
        <begin position="91"/>
        <end position="111"/>
    </location>
</feature>
<dbReference type="PANTHER" id="PTHR22934:SF23">
    <property type="entry name" value="ZF-C3H1 DOMAIN-CONTAINING PROTEIN"/>
    <property type="match status" value="1"/>
</dbReference>
<dbReference type="SMART" id="SM00353">
    <property type="entry name" value="HLH"/>
    <property type="match status" value="1"/>
</dbReference>
<comment type="caution">
    <text evidence="3">The sequence shown here is derived from an EMBL/GenBank/DDBJ whole genome shotgun (WGS) entry which is preliminary data.</text>
</comment>
<dbReference type="Proteomes" id="UP000322873">
    <property type="component" value="Unassembled WGS sequence"/>
</dbReference>